<evidence type="ECO:0000256" key="1">
    <source>
        <dbReference type="SAM" id="Phobius"/>
    </source>
</evidence>
<protein>
    <recommendedName>
        <fullName evidence="4">ABC transporter permease</fullName>
    </recommendedName>
</protein>
<evidence type="ECO:0000313" key="2">
    <source>
        <dbReference type="EMBL" id="QTA38739.1"/>
    </source>
</evidence>
<feature type="transmembrane region" description="Helical" evidence="1">
    <location>
        <begin position="72"/>
        <end position="95"/>
    </location>
</feature>
<accession>A0ABX7S829</accession>
<keyword evidence="3" id="KW-1185">Reference proteome</keyword>
<proteinExistence type="predicted"/>
<dbReference type="Proteomes" id="UP000671862">
    <property type="component" value="Chromosome"/>
</dbReference>
<evidence type="ECO:0000313" key="3">
    <source>
        <dbReference type="Proteomes" id="UP000671862"/>
    </source>
</evidence>
<feature type="transmembrane region" description="Helical" evidence="1">
    <location>
        <begin position="394"/>
        <end position="418"/>
    </location>
</feature>
<name>A0ABX7S829_9BACT</name>
<gene>
    <name evidence="2" type="ORF">JYK00_04315</name>
</gene>
<feature type="transmembrane region" description="Helical" evidence="1">
    <location>
        <begin position="367"/>
        <end position="388"/>
    </location>
</feature>
<feature type="transmembrane region" description="Helical" evidence="1">
    <location>
        <begin position="116"/>
        <end position="142"/>
    </location>
</feature>
<keyword evidence="1" id="KW-0472">Membrane</keyword>
<feature type="transmembrane region" description="Helical" evidence="1">
    <location>
        <begin position="322"/>
        <end position="346"/>
    </location>
</feature>
<reference evidence="2 3" key="1">
    <citation type="submission" date="2021-03" db="EMBL/GenBank/DDBJ databases">
        <title>Thermosipho ferrireducens sp.nov., an anaerobic thermophilic iron-reducing bacterium isolated from a deep-sea hydrothermal sulfide deposits.</title>
        <authorList>
            <person name="Zeng X."/>
            <person name="Chen Y."/>
            <person name="Shao Z."/>
        </authorList>
    </citation>
    <scope>NUCLEOTIDE SEQUENCE [LARGE SCALE GENOMIC DNA]</scope>
    <source>
        <strain evidence="2 3">JL129W03</strain>
    </source>
</reference>
<feature type="transmembrane region" description="Helical" evidence="1">
    <location>
        <begin position="468"/>
        <end position="488"/>
    </location>
</feature>
<feature type="transmembrane region" description="Helical" evidence="1">
    <location>
        <begin position="238"/>
        <end position="257"/>
    </location>
</feature>
<feature type="transmembrane region" description="Helical" evidence="1">
    <location>
        <begin position="298"/>
        <end position="316"/>
    </location>
</feature>
<feature type="transmembrane region" description="Helical" evidence="1">
    <location>
        <begin position="31"/>
        <end position="52"/>
    </location>
</feature>
<keyword evidence="1" id="KW-1133">Transmembrane helix</keyword>
<organism evidence="2 3">
    <name type="scientific">Thermosipho ferrireducens</name>
    <dbReference type="NCBI Taxonomy" id="2571116"/>
    <lineage>
        <taxon>Bacteria</taxon>
        <taxon>Thermotogati</taxon>
        <taxon>Thermotogota</taxon>
        <taxon>Thermotogae</taxon>
        <taxon>Thermotogales</taxon>
        <taxon>Fervidobacteriaceae</taxon>
        <taxon>Thermosipho</taxon>
    </lineage>
</organism>
<sequence>MKNFWILLKYLSNPHIVQNTRKTRRRMKSNSLNRIISYIFGAIPMGIFVYIFSKKIFENLYAVDPVTVKLLFLFWITLLSLFFIAGFVGLAMYSLSRNDEIELLLTMPISRSVLTAYQIFMATVSQIFILIFFIFITISYAIVIGENIFFSIFKIILHITFLIVFSSILGVLFGGKTTKSFTKRFYMIMMLLSVFFYFSIISLTNVSTSNLQNITKFFIFSTKEYNLLAWSFISRKTFLFAFLSTIVLSVVFVLISNKTAFEPVQRKQKNKYLIKGSGSILKAIIKKDLKAAARYERFLYFVLYPLGFSIFMMFMTENTFAPIMYTIPIFTFYIALETGILTISEFSKIDLVSIYPVRFSAFMFPKIFITTSLNFLILFAVSVVSVFLYTIKPIMFTSLLFSIFLFCMSAILGAYFAIRSPNIKSNNMNRIFSIPATFLIEGITMGLAIGSVLPLSLLANGFEKYKPLLILIMIGSIITTIIISWIFMRKLKQLIIKKVS</sequence>
<dbReference type="EMBL" id="CP071446">
    <property type="protein sequence ID" value="QTA38739.1"/>
    <property type="molecule type" value="Genomic_DNA"/>
</dbReference>
<evidence type="ECO:0008006" key="4">
    <source>
        <dbReference type="Google" id="ProtNLM"/>
    </source>
</evidence>
<feature type="transmembrane region" description="Helical" evidence="1">
    <location>
        <begin position="185"/>
        <end position="203"/>
    </location>
</feature>
<dbReference type="RefSeq" id="WP_207567456.1">
    <property type="nucleotide sequence ID" value="NZ_CP071446.1"/>
</dbReference>
<feature type="transmembrane region" description="Helical" evidence="1">
    <location>
        <begin position="148"/>
        <end position="173"/>
    </location>
</feature>
<feature type="transmembrane region" description="Helical" evidence="1">
    <location>
        <begin position="438"/>
        <end position="462"/>
    </location>
</feature>
<keyword evidence="1" id="KW-0812">Transmembrane</keyword>